<proteinExistence type="predicted"/>
<dbReference type="RefSeq" id="WP_131775473.1">
    <property type="nucleotide sequence ID" value="NZ_BMOB01000001.1"/>
</dbReference>
<feature type="transmembrane region" description="Helical" evidence="1">
    <location>
        <begin position="20"/>
        <end position="45"/>
    </location>
</feature>
<sequence>MTRLSKIIAAQGKFLLENYWHAFLCALVFSLLPYAAWLSSVLIALVTLRRGEREGGVILLAVLIAHTIFSVAYLPANVAAAQTALFFIPCYVAAFLLRITKSWRAVAAGLFVLAMMMVFVVQLFMPSVIAAQFQLFKMILKELKADTHLLELVRIDPLFVANILFGIQTTVIVLSAVISLMAARWLQSLIYYPGGFGWEMRNFRADKIGLFLLGIVLIAAYFDMVLAINLLPLLMFYFVMAGLSLGYNLLAQKKPLGTFFLLITPVIFLPYVMLPFYLVFGSLDSLFNFRIYLAKRARK</sequence>
<feature type="transmembrane region" description="Helical" evidence="1">
    <location>
        <begin position="208"/>
        <end position="228"/>
    </location>
</feature>
<keyword evidence="1" id="KW-1133">Transmembrane helix</keyword>
<dbReference type="EMBL" id="BMOB01000001">
    <property type="protein sequence ID" value="GGI77140.1"/>
    <property type="molecule type" value="Genomic_DNA"/>
</dbReference>
<feature type="transmembrane region" description="Helical" evidence="1">
    <location>
        <begin position="159"/>
        <end position="183"/>
    </location>
</feature>
<feature type="transmembrane region" description="Helical" evidence="1">
    <location>
        <begin position="234"/>
        <end position="251"/>
    </location>
</feature>
<keyword evidence="1" id="KW-0472">Membrane</keyword>
<accession>A0A917JQP8</accession>
<reference evidence="2" key="1">
    <citation type="journal article" date="2014" name="Int. J. Syst. Evol. Microbiol.">
        <title>Complete genome sequence of Corynebacterium casei LMG S-19264T (=DSM 44701T), isolated from a smear-ripened cheese.</title>
        <authorList>
            <consortium name="US DOE Joint Genome Institute (JGI-PGF)"/>
            <person name="Walter F."/>
            <person name="Albersmeier A."/>
            <person name="Kalinowski J."/>
            <person name="Ruckert C."/>
        </authorList>
    </citation>
    <scope>NUCLEOTIDE SEQUENCE</scope>
    <source>
        <strain evidence="2">JCM 13919</strain>
    </source>
</reference>
<keyword evidence="3" id="KW-1185">Reference proteome</keyword>
<name>A0A917JQP8_9GAMM</name>
<evidence type="ECO:0000256" key="1">
    <source>
        <dbReference type="SAM" id="Phobius"/>
    </source>
</evidence>
<evidence type="ECO:0000313" key="3">
    <source>
        <dbReference type="Proteomes" id="UP000630149"/>
    </source>
</evidence>
<comment type="caution">
    <text evidence="2">The sequence shown here is derived from an EMBL/GenBank/DDBJ whole genome shotgun (WGS) entry which is preliminary data.</text>
</comment>
<dbReference type="AlphaFoldDB" id="A0A917JQP8"/>
<feature type="transmembrane region" description="Helical" evidence="1">
    <location>
        <begin position="106"/>
        <end position="125"/>
    </location>
</feature>
<evidence type="ECO:0000313" key="2">
    <source>
        <dbReference type="EMBL" id="GGI77140.1"/>
    </source>
</evidence>
<reference evidence="2" key="2">
    <citation type="submission" date="2020-09" db="EMBL/GenBank/DDBJ databases">
        <authorList>
            <person name="Sun Q."/>
            <person name="Ohkuma M."/>
        </authorList>
    </citation>
    <scope>NUCLEOTIDE SEQUENCE</scope>
    <source>
        <strain evidence="2">JCM 13919</strain>
    </source>
</reference>
<organism evidence="2 3">
    <name type="scientific">Legionella impletisoli</name>
    <dbReference type="NCBI Taxonomy" id="343510"/>
    <lineage>
        <taxon>Bacteria</taxon>
        <taxon>Pseudomonadati</taxon>
        <taxon>Pseudomonadota</taxon>
        <taxon>Gammaproteobacteria</taxon>
        <taxon>Legionellales</taxon>
        <taxon>Legionellaceae</taxon>
        <taxon>Legionella</taxon>
    </lineage>
</organism>
<dbReference type="Proteomes" id="UP000630149">
    <property type="component" value="Unassembled WGS sequence"/>
</dbReference>
<protein>
    <recommendedName>
        <fullName evidence="4">Transmembrane protein</fullName>
    </recommendedName>
</protein>
<keyword evidence="1" id="KW-0812">Transmembrane</keyword>
<feature type="transmembrane region" description="Helical" evidence="1">
    <location>
        <begin position="57"/>
        <end position="74"/>
    </location>
</feature>
<feature type="transmembrane region" description="Helical" evidence="1">
    <location>
        <begin position="80"/>
        <end position="99"/>
    </location>
</feature>
<feature type="transmembrane region" description="Helical" evidence="1">
    <location>
        <begin position="258"/>
        <end position="280"/>
    </location>
</feature>
<gene>
    <name evidence="2" type="ORF">GCM10007966_02320</name>
</gene>
<dbReference type="OrthoDB" id="5659946at2"/>
<evidence type="ECO:0008006" key="4">
    <source>
        <dbReference type="Google" id="ProtNLM"/>
    </source>
</evidence>